<gene>
    <name evidence="11" type="ORF">DM860_005167</name>
</gene>
<feature type="compositionally biased region" description="Low complexity" evidence="9">
    <location>
        <begin position="95"/>
        <end position="106"/>
    </location>
</feature>
<feature type="compositionally biased region" description="Basic and acidic residues" evidence="9">
    <location>
        <begin position="72"/>
        <end position="83"/>
    </location>
</feature>
<feature type="compositionally biased region" description="Polar residues" evidence="9">
    <location>
        <begin position="178"/>
        <end position="195"/>
    </location>
</feature>
<reference evidence="11 12" key="1">
    <citation type="submission" date="2018-06" db="EMBL/GenBank/DDBJ databases">
        <title>The Genome of Cuscuta australis (Dodder) Provides Insight into the Evolution of Plant Parasitism.</title>
        <authorList>
            <person name="Liu H."/>
        </authorList>
    </citation>
    <scope>NUCLEOTIDE SEQUENCE [LARGE SCALE GENOMIC DNA]</scope>
    <source>
        <strain evidence="12">cv. Yunnan</strain>
        <tissue evidence="11">Vines</tissue>
    </source>
</reference>
<evidence type="ECO:0000256" key="8">
    <source>
        <dbReference type="RuleBase" id="RU361233"/>
    </source>
</evidence>
<dbReference type="GO" id="GO:0005886">
    <property type="term" value="C:plasma membrane"/>
    <property type="evidence" value="ECO:0007669"/>
    <property type="project" value="UniProtKB-SubCell"/>
</dbReference>
<feature type="compositionally biased region" description="Basic and acidic residues" evidence="9">
    <location>
        <begin position="126"/>
        <end position="147"/>
    </location>
</feature>
<dbReference type="PANTHER" id="PTHR33573:SF38">
    <property type="entry name" value="CASP-LIKE PROTEIN 4A1"/>
    <property type="match status" value="1"/>
</dbReference>
<comment type="caution">
    <text evidence="11">The sequence shown here is derived from an EMBL/GenBank/DDBJ whole genome shotgun (WGS) entry which is preliminary data.</text>
</comment>
<comment type="similarity">
    <text evidence="2 8">Belongs to the Casparian strip membrane proteins (CASP) family.</text>
</comment>
<feature type="transmembrane region" description="Helical" evidence="8">
    <location>
        <begin position="368"/>
        <end position="388"/>
    </location>
</feature>
<dbReference type="Proteomes" id="UP000249390">
    <property type="component" value="Unassembled WGS sequence"/>
</dbReference>
<feature type="compositionally biased region" description="Gly residues" evidence="9">
    <location>
        <begin position="250"/>
        <end position="261"/>
    </location>
</feature>
<proteinExistence type="inferred from homology"/>
<feature type="transmembrane region" description="Helical" evidence="8">
    <location>
        <begin position="408"/>
        <end position="430"/>
    </location>
</feature>
<evidence type="ECO:0000256" key="7">
    <source>
        <dbReference type="ARBA" id="ARBA00023136"/>
    </source>
</evidence>
<feature type="region of interest" description="Disordered" evidence="9">
    <location>
        <begin position="1"/>
        <end position="147"/>
    </location>
</feature>
<protein>
    <recommendedName>
        <fullName evidence="8">CASP-like protein</fullName>
    </recommendedName>
</protein>
<sequence length="437" mass="47252">MESTKPEPIPHLVPGKPESVSHPVSEIKEVVSRPQLNLEDLGEDAASDSSPASSSQMESKIPQPISPPVPGKPDDPVLMKEEAGSQENLEGTGKAAASDSPPACSSRMGSKKLVLIPQPVTGKSESVSHHPSPEKPRSVFDWSSKETHKEIASDFSPVSFFEMEKWKQDPVTGKPETAVSSYSCPASYEENSTTNIHKHTTSGDGITDIQYSPPAESVGEDVAGQEAAGKRSGEQDSLALVKIDQYGAGDMDGGGAGGGRGGENRRRLKESLSELRKSERQKAMKKGALSFRVFGFVLCLASFSLMVANRKQGWAMDSFELYREFRYSVSVNAIGFVYSGAQAIDLIYHSATGKNVFQHPFRSLFDFFVDQVIAYLLISASSSAITRVEEWRSNWGEDKFPDMASASVIVSFIAFVALAFSSLISGYALCTPKPVHT</sequence>
<name>A0A328DQE0_9ASTE</name>
<organism evidence="11 12">
    <name type="scientific">Cuscuta australis</name>
    <dbReference type="NCBI Taxonomy" id="267555"/>
    <lineage>
        <taxon>Eukaryota</taxon>
        <taxon>Viridiplantae</taxon>
        <taxon>Streptophyta</taxon>
        <taxon>Embryophyta</taxon>
        <taxon>Tracheophyta</taxon>
        <taxon>Spermatophyta</taxon>
        <taxon>Magnoliopsida</taxon>
        <taxon>eudicotyledons</taxon>
        <taxon>Gunneridae</taxon>
        <taxon>Pentapetalae</taxon>
        <taxon>asterids</taxon>
        <taxon>lamiids</taxon>
        <taxon>Solanales</taxon>
        <taxon>Convolvulaceae</taxon>
        <taxon>Cuscuteae</taxon>
        <taxon>Cuscuta</taxon>
        <taxon>Cuscuta subgen. Grammica</taxon>
        <taxon>Cuscuta sect. Cleistogrammica</taxon>
    </lineage>
</organism>
<evidence type="ECO:0000256" key="4">
    <source>
        <dbReference type="ARBA" id="ARBA00022475"/>
    </source>
</evidence>
<evidence type="ECO:0000256" key="9">
    <source>
        <dbReference type="SAM" id="MobiDB-lite"/>
    </source>
</evidence>
<keyword evidence="6 8" id="KW-1133">Transmembrane helix</keyword>
<evidence type="ECO:0000313" key="12">
    <source>
        <dbReference type="Proteomes" id="UP000249390"/>
    </source>
</evidence>
<keyword evidence="12" id="KW-1185">Reference proteome</keyword>
<evidence type="ECO:0000259" key="10">
    <source>
        <dbReference type="Pfam" id="PF04535"/>
    </source>
</evidence>
<evidence type="ECO:0000256" key="3">
    <source>
        <dbReference type="ARBA" id="ARBA00011489"/>
    </source>
</evidence>
<dbReference type="AlphaFoldDB" id="A0A328DQE0"/>
<dbReference type="Pfam" id="PF04535">
    <property type="entry name" value="CASP_dom"/>
    <property type="match status" value="1"/>
</dbReference>
<feature type="transmembrane region" description="Helical" evidence="8">
    <location>
        <begin position="289"/>
        <end position="307"/>
    </location>
</feature>
<evidence type="ECO:0000256" key="5">
    <source>
        <dbReference type="ARBA" id="ARBA00022692"/>
    </source>
</evidence>
<accession>A0A328DQE0</accession>
<dbReference type="EMBL" id="NQVE01000122">
    <property type="protein sequence ID" value="RAL46888.1"/>
    <property type="molecule type" value="Genomic_DNA"/>
</dbReference>
<evidence type="ECO:0000256" key="2">
    <source>
        <dbReference type="ARBA" id="ARBA00007651"/>
    </source>
</evidence>
<feature type="region of interest" description="Disordered" evidence="9">
    <location>
        <begin position="250"/>
        <end position="270"/>
    </location>
</feature>
<dbReference type="InterPro" id="IPR006702">
    <property type="entry name" value="CASP_dom"/>
</dbReference>
<feature type="region of interest" description="Disordered" evidence="9">
    <location>
        <begin position="169"/>
        <end position="234"/>
    </location>
</feature>
<evidence type="ECO:0000256" key="1">
    <source>
        <dbReference type="ARBA" id="ARBA00004651"/>
    </source>
</evidence>
<keyword evidence="5 8" id="KW-0812">Transmembrane</keyword>
<evidence type="ECO:0000313" key="11">
    <source>
        <dbReference type="EMBL" id="RAL46888.1"/>
    </source>
</evidence>
<feature type="transmembrane region" description="Helical" evidence="8">
    <location>
        <begin position="327"/>
        <end position="348"/>
    </location>
</feature>
<keyword evidence="7 8" id="KW-0472">Membrane</keyword>
<dbReference type="PANTHER" id="PTHR33573">
    <property type="entry name" value="CASP-LIKE PROTEIN 4A4"/>
    <property type="match status" value="1"/>
</dbReference>
<evidence type="ECO:0000256" key="6">
    <source>
        <dbReference type="ARBA" id="ARBA00022989"/>
    </source>
</evidence>
<feature type="domain" description="Casparian strip membrane protein" evidence="10">
    <location>
        <begin position="282"/>
        <end position="417"/>
    </location>
</feature>
<comment type="subunit">
    <text evidence="3 8">Homodimer and heterodimers.</text>
</comment>
<keyword evidence="4 8" id="KW-1003">Cell membrane</keyword>
<comment type="subcellular location">
    <subcellularLocation>
        <location evidence="1 8">Cell membrane</location>
        <topology evidence="1 8">Multi-pass membrane protein</topology>
    </subcellularLocation>
</comment>